<sequence>VEGAELTLELSVQSPSDKEHCFKNLYFGGVGEDEDLRFDRPGHRLPHLDSKHSFHDLQHGWINGRQVDAPNGNAFLRMFQPLYLTFKEGLPQVKAVTRFVLRRQCRRKIQPKVLGSLLDKLPRLQSLIYEPWQSWDKTAQDFIWDFEYVKLIESHLPKALKRISVFEETNEAYITSFRPTIPHTAPDVIRVASPAVSAAFAKRSLSLEQLSVTFMIEASDFFRSCQQDWRISRK</sequence>
<evidence type="ECO:0000259" key="1">
    <source>
        <dbReference type="Pfam" id="PF20183"/>
    </source>
</evidence>
<organism evidence="2 3">
    <name type="scientific">Colletotrichum scovillei</name>
    <dbReference type="NCBI Taxonomy" id="1209932"/>
    <lineage>
        <taxon>Eukaryota</taxon>
        <taxon>Fungi</taxon>
        <taxon>Dikarya</taxon>
        <taxon>Ascomycota</taxon>
        <taxon>Pezizomycotina</taxon>
        <taxon>Sordariomycetes</taxon>
        <taxon>Hypocreomycetidae</taxon>
        <taxon>Glomerellales</taxon>
        <taxon>Glomerellaceae</taxon>
        <taxon>Colletotrichum</taxon>
        <taxon>Colletotrichum acutatum species complex</taxon>
    </lineage>
</organism>
<gene>
    <name evidence="2" type="ORF">JMJ77_013713</name>
</gene>
<dbReference type="AlphaFoldDB" id="A0A9P7R1Y1"/>
<dbReference type="Pfam" id="PF20183">
    <property type="entry name" value="DUF6546"/>
    <property type="match status" value="1"/>
</dbReference>
<name>A0A9P7R1Y1_9PEZI</name>
<evidence type="ECO:0000313" key="2">
    <source>
        <dbReference type="EMBL" id="KAG7048063.1"/>
    </source>
</evidence>
<dbReference type="Proteomes" id="UP000699042">
    <property type="component" value="Unassembled WGS sequence"/>
</dbReference>
<reference evidence="2" key="1">
    <citation type="submission" date="2021-05" db="EMBL/GenBank/DDBJ databases">
        <title>Comparative genomics of three Colletotrichum scovillei strains and genetic complementation revealed genes involved fungal growth and virulence on chili pepper.</title>
        <authorList>
            <person name="Hsieh D.-K."/>
            <person name="Chuang S.-C."/>
            <person name="Chen C.-Y."/>
            <person name="Chao Y.-T."/>
            <person name="Lu M.-Y.J."/>
            <person name="Lee M.-H."/>
            <person name="Shih M.-C."/>
        </authorList>
    </citation>
    <scope>NUCLEOTIDE SEQUENCE</scope>
    <source>
        <strain evidence="2">Coll-153</strain>
    </source>
</reference>
<dbReference type="InterPro" id="IPR046676">
    <property type="entry name" value="DUF6546"/>
</dbReference>
<protein>
    <submittedName>
        <fullName evidence="2">Oxoglutarate iron-dependent oxygenase</fullName>
    </submittedName>
</protein>
<accession>A0A9P7R1Y1</accession>
<evidence type="ECO:0000313" key="3">
    <source>
        <dbReference type="Proteomes" id="UP000699042"/>
    </source>
</evidence>
<keyword evidence="3" id="KW-1185">Reference proteome</keyword>
<feature type="domain" description="DUF6546" evidence="1">
    <location>
        <begin position="156"/>
        <end position="230"/>
    </location>
</feature>
<feature type="non-terminal residue" evidence="2">
    <location>
        <position position="1"/>
    </location>
</feature>
<proteinExistence type="predicted"/>
<comment type="caution">
    <text evidence="2">The sequence shown here is derived from an EMBL/GenBank/DDBJ whole genome shotgun (WGS) entry which is preliminary data.</text>
</comment>
<dbReference type="EMBL" id="JAESDN010000006">
    <property type="protein sequence ID" value="KAG7048063.1"/>
    <property type="molecule type" value="Genomic_DNA"/>
</dbReference>